<comment type="similarity">
    <text evidence="7">Belongs to the DHHC palmitoyltransferase family.</text>
</comment>
<name>A0A368F839_ANCCA</name>
<evidence type="ECO:0000259" key="8">
    <source>
        <dbReference type="Pfam" id="PF01529"/>
    </source>
</evidence>
<keyword evidence="10" id="KW-1185">Reference proteome</keyword>
<organism evidence="9 10">
    <name type="scientific">Ancylostoma caninum</name>
    <name type="common">Dog hookworm</name>
    <dbReference type="NCBI Taxonomy" id="29170"/>
    <lineage>
        <taxon>Eukaryota</taxon>
        <taxon>Metazoa</taxon>
        <taxon>Ecdysozoa</taxon>
        <taxon>Nematoda</taxon>
        <taxon>Chromadorea</taxon>
        <taxon>Rhabditida</taxon>
        <taxon>Rhabditina</taxon>
        <taxon>Rhabditomorpha</taxon>
        <taxon>Strongyloidea</taxon>
        <taxon>Ancylostomatidae</taxon>
        <taxon>Ancylostomatinae</taxon>
        <taxon>Ancylostoma</taxon>
    </lineage>
</organism>
<comment type="caution">
    <text evidence="9">The sequence shown here is derived from an EMBL/GenBank/DDBJ whole genome shotgun (WGS) entry which is preliminary data.</text>
</comment>
<evidence type="ECO:0000256" key="2">
    <source>
        <dbReference type="ARBA" id="ARBA00022679"/>
    </source>
</evidence>
<sequence length="241" mass="27838">MSKGPPPTLILGFIELFNKIFSLFRRSQGFQQRRKERRFWSQIKMGQETTTSLDSKLPLKQNSRLTRVFRFIGLCKSMEKLRCVIEVIEAPSWSANLNLKQEPTSLPRNRLLHWGPIFALSITFYIGTVSTYFAIMWWPLTTLGGFLNLALFFFWNYSTMVNLARASFIGAGHVPLGWTPDEKVPKQEESFDALLQWCEPCSGYKVPRAHHCSNCGRCSMKMDHHCRKNSLTFSVLLLFSN</sequence>
<feature type="transmembrane region" description="Helical" evidence="7">
    <location>
        <begin position="111"/>
        <end position="129"/>
    </location>
</feature>
<keyword evidence="6 7" id="KW-0012">Acyltransferase</keyword>
<evidence type="ECO:0000313" key="10">
    <source>
        <dbReference type="Proteomes" id="UP000252519"/>
    </source>
</evidence>
<comment type="catalytic activity">
    <reaction evidence="7">
        <text>L-cysteinyl-[protein] + hexadecanoyl-CoA = S-hexadecanoyl-L-cysteinyl-[protein] + CoA</text>
        <dbReference type="Rhea" id="RHEA:36683"/>
        <dbReference type="Rhea" id="RHEA-COMP:10131"/>
        <dbReference type="Rhea" id="RHEA-COMP:11032"/>
        <dbReference type="ChEBI" id="CHEBI:29950"/>
        <dbReference type="ChEBI" id="CHEBI:57287"/>
        <dbReference type="ChEBI" id="CHEBI:57379"/>
        <dbReference type="ChEBI" id="CHEBI:74151"/>
        <dbReference type="EC" id="2.3.1.225"/>
    </reaction>
</comment>
<dbReference type="InterPro" id="IPR039859">
    <property type="entry name" value="PFA4/ZDH16/20/ERF2-like"/>
</dbReference>
<dbReference type="EMBL" id="JOJR01002806">
    <property type="protein sequence ID" value="RCN28263.1"/>
    <property type="molecule type" value="Genomic_DNA"/>
</dbReference>
<gene>
    <name evidence="9" type="ORF">ANCCAN_25992</name>
</gene>
<evidence type="ECO:0000256" key="1">
    <source>
        <dbReference type="ARBA" id="ARBA00004141"/>
    </source>
</evidence>
<keyword evidence="3 7" id="KW-0812">Transmembrane</keyword>
<evidence type="ECO:0000256" key="7">
    <source>
        <dbReference type="RuleBase" id="RU079119"/>
    </source>
</evidence>
<dbReference type="GO" id="GO:0019706">
    <property type="term" value="F:protein-cysteine S-palmitoyltransferase activity"/>
    <property type="evidence" value="ECO:0007669"/>
    <property type="project" value="UniProtKB-EC"/>
</dbReference>
<feature type="transmembrane region" description="Helical" evidence="7">
    <location>
        <begin position="6"/>
        <end position="24"/>
    </location>
</feature>
<evidence type="ECO:0000256" key="4">
    <source>
        <dbReference type="ARBA" id="ARBA00022989"/>
    </source>
</evidence>
<comment type="domain">
    <text evidence="7">The DHHC domain is required for palmitoyltransferase activity.</text>
</comment>
<dbReference type="AlphaFoldDB" id="A0A368F839"/>
<dbReference type="OrthoDB" id="5866173at2759"/>
<dbReference type="PROSITE" id="PS50216">
    <property type="entry name" value="DHHC"/>
    <property type="match status" value="1"/>
</dbReference>
<feature type="domain" description="Palmitoyltransferase DHHC" evidence="8">
    <location>
        <begin position="196"/>
        <end position="226"/>
    </location>
</feature>
<evidence type="ECO:0000256" key="6">
    <source>
        <dbReference type="ARBA" id="ARBA00023315"/>
    </source>
</evidence>
<dbReference type="Pfam" id="PF01529">
    <property type="entry name" value="DHHC"/>
    <property type="match status" value="1"/>
</dbReference>
<feature type="transmembrane region" description="Helical" evidence="7">
    <location>
        <begin position="135"/>
        <end position="155"/>
    </location>
</feature>
<evidence type="ECO:0000256" key="3">
    <source>
        <dbReference type="ARBA" id="ARBA00022692"/>
    </source>
</evidence>
<dbReference type="PANTHER" id="PTHR12246">
    <property type="entry name" value="PALMITOYLTRANSFERASE ZDHHC16"/>
    <property type="match status" value="1"/>
</dbReference>
<keyword evidence="4 7" id="KW-1133">Transmembrane helix</keyword>
<keyword evidence="2 7" id="KW-0808">Transferase</keyword>
<proteinExistence type="inferred from homology"/>
<dbReference type="EC" id="2.3.1.225" evidence="7"/>
<protein>
    <recommendedName>
        <fullName evidence="7">Palmitoyltransferase</fullName>
        <ecNumber evidence="7">2.3.1.225</ecNumber>
    </recommendedName>
</protein>
<evidence type="ECO:0000313" key="9">
    <source>
        <dbReference type="EMBL" id="RCN28263.1"/>
    </source>
</evidence>
<accession>A0A368F839</accession>
<dbReference type="GO" id="GO:0016020">
    <property type="term" value="C:membrane"/>
    <property type="evidence" value="ECO:0007669"/>
    <property type="project" value="UniProtKB-SubCell"/>
</dbReference>
<comment type="subcellular location">
    <subcellularLocation>
        <location evidence="1">Membrane</location>
        <topology evidence="1">Multi-pass membrane protein</topology>
    </subcellularLocation>
</comment>
<dbReference type="InterPro" id="IPR001594">
    <property type="entry name" value="Palmitoyltrfase_DHHC"/>
</dbReference>
<evidence type="ECO:0000256" key="5">
    <source>
        <dbReference type="ARBA" id="ARBA00023136"/>
    </source>
</evidence>
<keyword evidence="5 7" id="KW-0472">Membrane</keyword>
<dbReference type="Proteomes" id="UP000252519">
    <property type="component" value="Unassembled WGS sequence"/>
</dbReference>
<reference evidence="9 10" key="1">
    <citation type="submission" date="2014-10" db="EMBL/GenBank/DDBJ databases">
        <title>Draft genome of the hookworm Ancylostoma caninum.</title>
        <authorList>
            <person name="Mitreva M."/>
        </authorList>
    </citation>
    <scope>NUCLEOTIDE SEQUENCE [LARGE SCALE GENOMIC DNA]</scope>
    <source>
        <strain evidence="9 10">Baltimore</strain>
    </source>
</reference>